<keyword evidence="1" id="KW-0812">Transmembrane</keyword>
<gene>
    <name evidence="2" type="ORF">EDC14_102541</name>
</gene>
<comment type="caution">
    <text evidence="2">The sequence shown here is derived from an EMBL/GenBank/DDBJ whole genome shotgun (WGS) entry which is preliminary data.</text>
</comment>
<evidence type="ECO:0000256" key="1">
    <source>
        <dbReference type="SAM" id="Phobius"/>
    </source>
</evidence>
<organism evidence="2 3">
    <name type="scientific">Hydrogenispora ethanolica</name>
    <dbReference type="NCBI Taxonomy" id="1082276"/>
    <lineage>
        <taxon>Bacteria</taxon>
        <taxon>Bacillati</taxon>
        <taxon>Bacillota</taxon>
        <taxon>Hydrogenispora</taxon>
    </lineage>
</organism>
<keyword evidence="3" id="KW-1185">Reference proteome</keyword>
<accession>A0A4R1RAJ1</accession>
<reference evidence="2 3" key="1">
    <citation type="submission" date="2019-03" db="EMBL/GenBank/DDBJ databases">
        <title>Genomic Encyclopedia of Type Strains, Phase IV (KMG-IV): sequencing the most valuable type-strain genomes for metagenomic binning, comparative biology and taxonomic classification.</title>
        <authorList>
            <person name="Goeker M."/>
        </authorList>
    </citation>
    <scope>NUCLEOTIDE SEQUENCE [LARGE SCALE GENOMIC DNA]</scope>
    <source>
        <strain evidence="2 3">LX-B</strain>
    </source>
</reference>
<evidence type="ECO:0000313" key="3">
    <source>
        <dbReference type="Proteomes" id="UP000295008"/>
    </source>
</evidence>
<dbReference type="RefSeq" id="WP_132015710.1">
    <property type="nucleotide sequence ID" value="NZ_SLUN01000025.1"/>
</dbReference>
<feature type="transmembrane region" description="Helical" evidence="1">
    <location>
        <begin position="166"/>
        <end position="188"/>
    </location>
</feature>
<sequence length="293" mass="32783">MALMDGLLNRFRQWKGRPLPEIPLKTAGWVAILSGIYFGLARIWLLLHQDPSLYYQFSFARALLGSIPNLITVYLLGTLLKLLDRQGRSRSVSPYIKFFIGYNLLELVAVPGLGIANFTLLRADVAFRAKQLLPLVLAVALASGAISILYGLKLRKLAVLPGERHLWFYAYAMLAAGIAWAFMITYWVGSVLWYVSWIFLGCFFLGAACADLSSGRNPERESAPAQRAVTPAPLNRAVFSDADRQAEKAFDQLTFDAYLQIRNEVTRYLPRCLSEPEIKQAILAYLKKTGRGS</sequence>
<keyword evidence="1" id="KW-1133">Transmembrane helix</keyword>
<feature type="transmembrane region" description="Helical" evidence="1">
    <location>
        <begin position="59"/>
        <end position="83"/>
    </location>
</feature>
<dbReference type="Proteomes" id="UP000295008">
    <property type="component" value="Unassembled WGS sequence"/>
</dbReference>
<feature type="transmembrane region" description="Helical" evidence="1">
    <location>
        <begin position="132"/>
        <end position="154"/>
    </location>
</feature>
<feature type="transmembrane region" description="Helical" evidence="1">
    <location>
        <begin position="27"/>
        <end position="47"/>
    </location>
</feature>
<dbReference type="AlphaFoldDB" id="A0A4R1RAJ1"/>
<feature type="transmembrane region" description="Helical" evidence="1">
    <location>
        <begin position="95"/>
        <end position="120"/>
    </location>
</feature>
<protein>
    <submittedName>
        <fullName evidence="2">Uncharacterized protein</fullName>
    </submittedName>
</protein>
<dbReference type="EMBL" id="SLUN01000025">
    <property type="protein sequence ID" value="TCL62422.1"/>
    <property type="molecule type" value="Genomic_DNA"/>
</dbReference>
<name>A0A4R1RAJ1_HYDET</name>
<proteinExistence type="predicted"/>
<evidence type="ECO:0000313" key="2">
    <source>
        <dbReference type="EMBL" id="TCL62422.1"/>
    </source>
</evidence>
<feature type="transmembrane region" description="Helical" evidence="1">
    <location>
        <begin position="194"/>
        <end position="212"/>
    </location>
</feature>
<keyword evidence="1" id="KW-0472">Membrane</keyword>